<dbReference type="AlphaFoldDB" id="A0A242C7S6"/>
<keyword evidence="7 16" id="KW-0285">Flavoprotein</keyword>
<keyword evidence="13 16" id="KW-0131">Cell cycle</keyword>
<dbReference type="UniPathway" id="UPA00219"/>
<dbReference type="PANTHER" id="PTHR21071">
    <property type="entry name" value="UDP-N-ACETYLENOLPYRUVOYLGLUCOSAMINE REDUCTASE"/>
    <property type="match status" value="1"/>
</dbReference>
<dbReference type="EMBL" id="NGLE02000001">
    <property type="protein sequence ID" value="MEI5993198.1"/>
    <property type="molecule type" value="Genomic_DNA"/>
</dbReference>
<dbReference type="Pfam" id="PF02873">
    <property type="entry name" value="MurB_C"/>
    <property type="match status" value="1"/>
</dbReference>
<comment type="cofactor">
    <cofactor evidence="1 16">
        <name>FAD</name>
        <dbReference type="ChEBI" id="CHEBI:57692"/>
    </cofactor>
</comment>
<feature type="domain" description="FAD-binding PCMH-type" evidence="17">
    <location>
        <begin position="28"/>
        <end position="193"/>
    </location>
</feature>
<dbReference type="Pfam" id="PF01565">
    <property type="entry name" value="FAD_binding_4"/>
    <property type="match status" value="1"/>
</dbReference>
<dbReference type="Gene3D" id="3.30.465.10">
    <property type="match status" value="1"/>
</dbReference>
<name>A0A242C7S6_9ENTE</name>
<keyword evidence="20" id="KW-1185">Reference proteome</keyword>
<keyword evidence="12 16" id="KW-0560">Oxidoreductase</keyword>
<evidence type="ECO:0000256" key="10">
    <source>
        <dbReference type="ARBA" id="ARBA00022960"/>
    </source>
</evidence>
<feature type="active site" description="Proton donor" evidence="16">
    <location>
        <position position="222"/>
    </location>
</feature>
<dbReference type="InterPro" id="IPR016166">
    <property type="entry name" value="FAD-bd_PCMH"/>
</dbReference>
<evidence type="ECO:0000256" key="13">
    <source>
        <dbReference type="ARBA" id="ARBA00023306"/>
    </source>
</evidence>
<dbReference type="GO" id="GO:0005829">
    <property type="term" value="C:cytosol"/>
    <property type="evidence" value="ECO:0007669"/>
    <property type="project" value="TreeGrafter"/>
</dbReference>
<keyword evidence="10 16" id="KW-0133">Cell shape</keyword>
<dbReference type="InterPro" id="IPR011601">
    <property type="entry name" value="MurB_C"/>
</dbReference>
<dbReference type="GO" id="GO:0008762">
    <property type="term" value="F:UDP-N-acetylmuramate dehydrogenase activity"/>
    <property type="evidence" value="ECO:0007669"/>
    <property type="project" value="UniProtKB-UniRule"/>
</dbReference>
<dbReference type="RefSeq" id="WP_086331855.1">
    <property type="nucleotide sequence ID" value="NZ_NGLE02000001.1"/>
</dbReference>
<evidence type="ECO:0000256" key="16">
    <source>
        <dbReference type="HAMAP-Rule" id="MF_00037"/>
    </source>
</evidence>
<evidence type="ECO:0000256" key="5">
    <source>
        <dbReference type="ARBA" id="ARBA00022490"/>
    </source>
</evidence>
<proteinExistence type="inferred from homology"/>
<evidence type="ECO:0000313" key="18">
    <source>
        <dbReference type="EMBL" id="MEI5993198.1"/>
    </source>
</evidence>
<reference evidence="19" key="1">
    <citation type="submission" date="2017-05" db="EMBL/GenBank/DDBJ databases">
        <title>The Genome Sequence of Enterococcus sp. 4G2_DIV0659.</title>
        <authorList>
            <consortium name="The Broad Institute Genomics Platform"/>
            <consortium name="The Broad Institute Genomic Center for Infectious Diseases"/>
            <person name="Earl A."/>
            <person name="Manson A."/>
            <person name="Schwartman J."/>
            <person name="Gilmore M."/>
            <person name="Abouelleil A."/>
            <person name="Cao P."/>
            <person name="Chapman S."/>
            <person name="Cusick C."/>
            <person name="Shea T."/>
            <person name="Young S."/>
            <person name="Neafsey D."/>
            <person name="Nusbaum C."/>
            <person name="Birren B."/>
        </authorList>
    </citation>
    <scope>NUCLEOTIDE SEQUENCE [LARGE SCALE GENOMIC DNA]</scope>
    <source>
        <strain evidence="19">4G2_DIV0659</strain>
    </source>
</reference>
<comment type="similarity">
    <text evidence="16">Belongs to the MurB family.</text>
</comment>
<dbReference type="NCBIfam" id="NF010480">
    <property type="entry name" value="PRK13905.1"/>
    <property type="match status" value="1"/>
</dbReference>
<dbReference type="InterPro" id="IPR016167">
    <property type="entry name" value="FAD-bd_PCMH_sub1"/>
</dbReference>
<evidence type="ECO:0000256" key="14">
    <source>
        <dbReference type="ARBA" id="ARBA00023316"/>
    </source>
</evidence>
<dbReference type="Gene3D" id="3.90.78.10">
    <property type="entry name" value="UDP-N-acetylenolpyruvoylglucosamine reductase, C-terminal domain"/>
    <property type="match status" value="1"/>
</dbReference>
<keyword evidence="11 16" id="KW-0573">Peptidoglycan synthesis</keyword>
<dbReference type="PROSITE" id="PS51387">
    <property type="entry name" value="FAD_PCMH"/>
    <property type="match status" value="1"/>
</dbReference>
<dbReference type="InterPro" id="IPR016169">
    <property type="entry name" value="FAD-bd_PCMH_sub2"/>
</dbReference>
<evidence type="ECO:0000256" key="8">
    <source>
        <dbReference type="ARBA" id="ARBA00022827"/>
    </source>
</evidence>
<dbReference type="PANTHER" id="PTHR21071:SF4">
    <property type="entry name" value="UDP-N-ACETYLENOLPYRUVOYLGLUCOSAMINE REDUCTASE"/>
    <property type="match status" value="1"/>
</dbReference>
<dbReference type="InterPro" id="IPR003170">
    <property type="entry name" value="MurB"/>
</dbReference>
<accession>A0A242C7S6</accession>
<evidence type="ECO:0000256" key="7">
    <source>
        <dbReference type="ARBA" id="ARBA00022630"/>
    </source>
</evidence>
<dbReference type="SUPFAM" id="SSF56194">
    <property type="entry name" value="Uridine diphospho-N-Acetylenolpyruvylglucosamine reductase, MurB, C-terminal domain"/>
    <property type="match status" value="1"/>
</dbReference>
<organism evidence="19">
    <name type="scientific">Candidatus Enterococcus mansonii</name>
    <dbReference type="NCBI Taxonomy" id="1834181"/>
    <lineage>
        <taxon>Bacteria</taxon>
        <taxon>Bacillati</taxon>
        <taxon>Bacillota</taxon>
        <taxon>Bacilli</taxon>
        <taxon>Lactobacillales</taxon>
        <taxon>Enterococcaceae</taxon>
        <taxon>Enterococcus</taxon>
    </lineage>
</organism>
<feature type="active site" evidence="16">
    <location>
        <position position="172"/>
    </location>
</feature>
<dbReference type="STRING" id="1834181.A5880_003017"/>
<gene>
    <name evidence="16" type="primary">murB</name>
    <name evidence="18" type="ORF">A5880_000739</name>
    <name evidence="19" type="ORF">A5880_003017</name>
</gene>
<dbReference type="InterPro" id="IPR036635">
    <property type="entry name" value="MurB_C_sf"/>
</dbReference>
<evidence type="ECO:0000256" key="2">
    <source>
        <dbReference type="ARBA" id="ARBA00003921"/>
    </source>
</evidence>
<evidence type="ECO:0000259" key="17">
    <source>
        <dbReference type="PROSITE" id="PS51387"/>
    </source>
</evidence>
<evidence type="ECO:0000256" key="15">
    <source>
        <dbReference type="ARBA" id="ARBA00048914"/>
    </source>
</evidence>
<dbReference type="InterPro" id="IPR006094">
    <property type="entry name" value="Oxid_FAD_bind_N"/>
</dbReference>
<comment type="caution">
    <text evidence="19">The sequence shown here is derived from an EMBL/GenBank/DDBJ whole genome shotgun (WGS) entry which is preliminary data.</text>
</comment>
<keyword evidence="8 16" id="KW-0274">FAD</keyword>
<sequence length="298" mass="32713">MNKVEVMNELNDITLFFDEPLMNFTFTKTGGPADILAFPKSKEEVAALVDYCKNQDIPWLVLGNASNLIVRDGGIRGMVIMLENMKQVSVEKKQIIVEAGAKLIDTTYVALENELTGFEFACGIPGSVGGAVYMNAGAYGGEIKDIFTSVDILLEDGTIQTLTNKDMQFSYRHSAIQGMHAIILQATFSLEAGNADTIKAKMDELTELRESKQPLEYPSCGSVFKRPEGHFTGKLIQDAGLQGLKWGGAQISEKHAGFIVNIDHATATDYVELIAHIQQVIKEKFDVSLETEVRIIGE</sequence>
<comment type="subcellular location">
    <subcellularLocation>
        <location evidence="3 16">Cytoplasm</location>
    </subcellularLocation>
</comment>
<evidence type="ECO:0000256" key="1">
    <source>
        <dbReference type="ARBA" id="ARBA00001974"/>
    </source>
</evidence>
<dbReference type="GO" id="GO:0071949">
    <property type="term" value="F:FAD binding"/>
    <property type="evidence" value="ECO:0007669"/>
    <property type="project" value="InterPro"/>
</dbReference>
<dbReference type="Gene3D" id="3.30.43.10">
    <property type="entry name" value="Uridine Diphospho-n-acetylenolpyruvylglucosamine Reductase, domain 2"/>
    <property type="match status" value="1"/>
</dbReference>
<keyword evidence="5 16" id="KW-0963">Cytoplasm</keyword>
<evidence type="ECO:0000256" key="12">
    <source>
        <dbReference type="ARBA" id="ARBA00023002"/>
    </source>
</evidence>
<dbReference type="EMBL" id="NGLE01000004">
    <property type="protein sequence ID" value="OTO05842.1"/>
    <property type="molecule type" value="Genomic_DNA"/>
</dbReference>
<evidence type="ECO:0000256" key="3">
    <source>
        <dbReference type="ARBA" id="ARBA00004496"/>
    </source>
</evidence>
<evidence type="ECO:0000313" key="20">
    <source>
        <dbReference type="Proteomes" id="UP000195139"/>
    </source>
</evidence>
<evidence type="ECO:0000256" key="11">
    <source>
        <dbReference type="ARBA" id="ARBA00022984"/>
    </source>
</evidence>
<dbReference type="GO" id="GO:0051301">
    <property type="term" value="P:cell division"/>
    <property type="evidence" value="ECO:0007669"/>
    <property type="project" value="UniProtKB-KW"/>
</dbReference>
<keyword evidence="14 16" id="KW-0961">Cell wall biogenesis/degradation</keyword>
<dbReference type="Proteomes" id="UP000195139">
    <property type="component" value="Unassembled WGS sequence"/>
</dbReference>
<dbReference type="NCBIfam" id="TIGR00179">
    <property type="entry name" value="murB"/>
    <property type="match status" value="1"/>
</dbReference>
<dbReference type="InterPro" id="IPR036318">
    <property type="entry name" value="FAD-bd_PCMH-like_sf"/>
</dbReference>
<evidence type="ECO:0000256" key="6">
    <source>
        <dbReference type="ARBA" id="ARBA00022618"/>
    </source>
</evidence>
<reference evidence="18 20" key="2">
    <citation type="submission" date="2018-07" db="EMBL/GenBank/DDBJ databases">
        <title>The Genome Sequence of Enterococcus sp. DIV0659b.</title>
        <authorList>
            <consortium name="The Broad Institute Genomics Platform"/>
            <consortium name="The Broad Institute Genomic Center for Infectious Diseases"/>
            <person name="Earl A."/>
            <person name="Manson A."/>
            <person name="Schwartman J."/>
            <person name="Gilmore M."/>
            <person name="Abouelleil A."/>
            <person name="Cao P."/>
            <person name="Chapman S."/>
            <person name="Cusick C."/>
            <person name="Shea T."/>
            <person name="Young S."/>
            <person name="Neafsey D."/>
            <person name="Nusbaum C."/>
            <person name="Birren B."/>
        </authorList>
    </citation>
    <scope>NUCLEOTIDE SEQUENCE [LARGE SCALE GENOMIC DNA]</scope>
    <source>
        <strain evidence="18 20">4G2_DIV0659</strain>
    </source>
</reference>
<feature type="active site" evidence="16">
    <location>
        <position position="292"/>
    </location>
</feature>
<protein>
    <recommendedName>
        <fullName evidence="16">UDP-N-acetylenolpyruvoylglucosamine reductase</fullName>
        <ecNumber evidence="16">1.3.1.98</ecNumber>
    </recommendedName>
    <alternativeName>
        <fullName evidence="16">UDP-N-acetylmuramate dehydrogenase</fullName>
    </alternativeName>
</protein>
<dbReference type="SUPFAM" id="SSF56176">
    <property type="entry name" value="FAD-binding/transporter-associated domain-like"/>
    <property type="match status" value="1"/>
</dbReference>
<keyword evidence="6 16" id="KW-0132">Cell division</keyword>
<dbReference type="GO" id="GO:0071555">
    <property type="term" value="P:cell wall organization"/>
    <property type="evidence" value="ECO:0007669"/>
    <property type="project" value="UniProtKB-KW"/>
</dbReference>
<dbReference type="HAMAP" id="MF_00037">
    <property type="entry name" value="MurB"/>
    <property type="match status" value="1"/>
</dbReference>
<dbReference type="GO" id="GO:0008360">
    <property type="term" value="P:regulation of cell shape"/>
    <property type="evidence" value="ECO:0007669"/>
    <property type="project" value="UniProtKB-KW"/>
</dbReference>
<comment type="pathway">
    <text evidence="4 16">Cell wall biogenesis; peptidoglycan biosynthesis.</text>
</comment>
<dbReference type="GO" id="GO:0009252">
    <property type="term" value="P:peptidoglycan biosynthetic process"/>
    <property type="evidence" value="ECO:0007669"/>
    <property type="project" value="UniProtKB-UniRule"/>
</dbReference>
<evidence type="ECO:0000313" key="19">
    <source>
        <dbReference type="EMBL" id="OTO05842.1"/>
    </source>
</evidence>
<comment type="catalytic activity">
    <reaction evidence="15 16">
        <text>UDP-N-acetyl-alpha-D-muramate + NADP(+) = UDP-N-acetyl-3-O-(1-carboxyvinyl)-alpha-D-glucosamine + NADPH + H(+)</text>
        <dbReference type="Rhea" id="RHEA:12248"/>
        <dbReference type="ChEBI" id="CHEBI:15378"/>
        <dbReference type="ChEBI" id="CHEBI:57783"/>
        <dbReference type="ChEBI" id="CHEBI:58349"/>
        <dbReference type="ChEBI" id="CHEBI:68483"/>
        <dbReference type="ChEBI" id="CHEBI:70757"/>
        <dbReference type="EC" id="1.3.1.98"/>
    </reaction>
</comment>
<evidence type="ECO:0000256" key="4">
    <source>
        <dbReference type="ARBA" id="ARBA00004752"/>
    </source>
</evidence>
<dbReference type="OrthoDB" id="9804753at2"/>
<keyword evidence="9 16" id="KW-0521">NADP</keyword>
<evidence type="ECO:0000256" key="9">
    <source>
        <dbReference type="ARBA" id="ARBA00022857"/>
    </source>
</evidence>
<dbReference type="EC" id="1.3.1.98" evidence="16"/>
<comment type="function">
    <text evidence="2 16">Cell wall formation.</text>
</comment>